<evidence type="ECO:0000259" key="2">
    <source>
        <dbReference type="PROSITE" id="PS51468"/>
    </source>
</evidence>
<evidence type="ECO:0000313" key="3">
    <source>
        <dbReference type="EnsemblMetazoa" id="G29329.1:cds"/>
    </source>
</evidence>
<dbReference type="InterPro" id="IPR002035">
    <property type="entry name" value="VWF_A"/>
</dbReference>
<dbReference type="EnsemblMetazoa" id="G29329.1">
    <property type="protein sequence ID" value="G29329.1:cds"/>
    <property type="gene ID" value="G29329"/>
</dbReference>
<name>A0A8W8LRE2_MAGGI</name>
<dbReference type="Pfam" id="PF08487">
    <property type="entry name" value="VIT"/>
    <property type="match status" value="1"/>
</dbReference>
<dbReference type="AlphaFoldDB" id="A0A8W8LRE2"/>
<dbReference type="PANTHER" id="PTHR10338:SF108">
    <property type="entry name" value="INTER-ALPHA-TRYPSIN INHIBITOR HEAVY CHAIN H4-LIKE PROTEIN"/>
    <property type="match status" value="1"/>
</dbReference>
<dbReference type="Gene3D" id="3.40.50.410">
    <property type="entry name" value="von Willebrand factor, type A domain"/>
    <property type="match status" value="1"/>
</dbReference>
<proteinExistence type="predicted"/>
<evidence type="ECO:0008006" key="5">
    <source>
        <dbReference type="Google" id="ProtNLM"/>
    </source>
</evidence>
<sequence>MRFKGEMLSSFVVFSLFWISICGQYLPKITYLHVVSEIDYRFSKTIVTSKMVNQKPFATEAKFDIDLPNEAFITAFKLTVNGRDYHGDVKEREIARRQFEAAKARGETAGHIISRPRNTNSFQVQVNVEALGEVKFELVYRELLKRTKGYYNHIIYLNPGQLVEDFLITVMITESRTVTYVKIPPLQKGLLAEGPLGDNELAQVEFLSKTQVLVTYQPTLQQQAALSDGGVSGQFIVQYDVERFNDAGEILVMDGWIVHYFAPEGLPPIPMDIILVFDKSGSMLGRKMSQLQAALIKILDDTKDIDRIMLLSFSHTVHSWNRGLVAADRNNKEAAKQYIREQMAFGGTNINLGITEGLRELKTYNHGDRPALMIFLTDGKATSGVTDTERILQNIINANTYNIPIFALAFGREADYTISKKIAAKNFGFARKIFEDADATLQITGFYDEISSLLLEDVNFKYLDGALYDSTVTDRRFNNYFKGSELVVAGRADDINRLQQGMKISATGYGHRNISLNYPPNQCTILPYKDQGLPPGERHPGMMEKLWAYLTIKQLLKKMDATDIYQEIKQIETEILRISLKYQFVTPLTSMVVTLPNQQKVEPCSCGAIPRAGQGLTNGPLPLPGAGDPFRPGQSNPPFDHSDIDKHLGSLPISGIPGLGLPTGLFAKTVGKTVVSDSPNTGAIGGNVASDVNAPVEPPAPPVSPSLSATSTTPQFVITVTGLSDPLCFNLPLTSGKEYKLLDAARGSSGYVLDATMGKSLIEKLSVIRKIRRFSVPSTVTKSNVEDTEVYSYNERVSGMIIKVISKADGLMIVIEVKNNRGNPSGLLGILRDLQATVTAKSGNRSRLSITSGSQQIAATATEATYTANNKCLFIKETDMANLQIDVNSFLKP</sequence>
<dbReference type="PROSITE" id="PS51468">
    <property type="entry name" value="VIT"/>
    <property type="match status" value="1"/>
</dbReference>
<organism evidence="3 4">
    <name type="scientific">Magallana gigas</name>
    <name type="common">Pacific oyster</name>
    <name type="synonym">Crassostrea gigas</name>
    <dbReference type="NCBI Taxonomy" id="29159"/>
    <lineage>
        <taxon>Eukaryota</taxon>
        <taxon>Metazoa</taxon>
        <taxon>Spiralia</taxon>
        <taxon>Lophotrochozoa</taxon>
        <taxon>Mollusca</taxon>
        <taxon>Bivalvia</taxon>
        <taxon>Autobranchia</taxon>
        <taxon>Pteriomorphia</taxon>
        <taxon>Ostreida</taxon>
        <taxon>Ostreoidea</taxon>
        <taxon>Ostreidae</taxon>
        <taxon>Magallana</taxon>
    </lineage>
</organism>
<keyword evidence="4" id="KW-1185">Reference proteome</keyword>
<dbReference type="Proteomes" id="UP000005408">
    <property type="component" value="Unassembled WGS sequence"/>
</dbReference>
<dbReference type="PANTHER" id="PTHR10338">
    <property type="entry name" value="INTER-ALPHA-TRYPSIN INHIBITOR HEAVY CHAIN FAMILY MEMBER"/>
    <property type="match status" value="1"/>
</dbReference>
<dbReference type="SUPFAM" id="SSF53300">
    <property type="entry name" value="vWA-like"/>
    <property type="match status" value="1"/>
</dbReference>
<feature type="domain" description="VWFA" evidence="1">
    <location>
        <begin position="272"/>
        <end position="450"/>
    </location>
</feature>
<dbReference type="SMART" id="SM00609">
    <property type="entry name" value="VIT"/>
    <property type="match status" value="1"/>
</dbReference>
<protein>
    <recommendedName>
        <fullName evidence="5">Inter-alpha-trypsin inhibitor heavy chain H3-like</fullName>
    </recommendedName>
</protein>
<dbReference type="InterPro" id="IPR050934">
    <property type="entry name" value="ITIH"/>
</dbReference>
<dbReference type="OrthoDB" id="299997at2759"/>
<evidence type="ECO:0000259" key="1">
    <source>
        <dbReference type="PROSITE" id="PS50234"/>
    </source>
</evidence>
<dbReference type="InterPro" id="IPR013694">
    <property type="entry name" value="VIT"/>
</dbReference>
<dbReference type="InterPro" id="IPR036465">
    <property type="entry name" value="vWFA_dom_sf"/>
</dbReference>
<dbReference type="Pfam" id="PF00092">
    <property type="entry name" value="VWA"/>
    <property type="match status" value="1"/>
</dbReference>
<dbReference type="SMART" id="SM00327">
    <property type="entry name" value="VWA"/>
    <property type="match status" value="1"/>
</dbReference>
<evidence type="ECO:0000313" key="4">
    <source>
        <dbReference type="Proteomes" id="UP000005408"/>
    </source>
</evidence>
<dbReference type="PROSITE" id="PS50234">
    <property type="entry name" value="VWFA"/>
    <property type="match status" value="1"/>
</dbReference>
<accession>A0A8W8LRE2</accession>
<dbReference type="OMA" id="IFGHYIE"/>
<reference evidence="3" key="1">
    <citation type="submission" date="2022-08" db="UniProtKB">
        <authorList>
            <consortium name="EnsemblMetazoa"/>
        </authorList>
    </citation>
    <scope>IDENTIFICATION</scope>
    <source>
        <strain evidence="3">05x7-T-G4-1.051#20</strain>
    </source>
</reference>
<feature type="domain" description="VIT" evidence="2">
    <location>
        <begin position="13"/>
        <end position="142"/>
    </location>
</feature>